<evidence type="ECO:0000256" key="3">
    <source>
        <dbReference type="SAM" id="MobiDB-lite"/>
    </source>
</evidence>
<dbReference type="InterPro" id="IPR042971">
    <property type="entry name" value="LEA_SMP"/>
</dbReference>
<keyword evidence="2" id="KW-0677">Repeat</keyword>
<comment type="similarity">
    <text evidence="1">Belongs to the LEA type SMP family.</text>
</comment>
<dbReference type="Proteomes" id="UP001632038">
    <property type="component" value="Unassembled WGS sequence"/>
</dbReference>
<keyword evidence="6" id="KW-1185">Reference proteome</keyword>
<dbReference type="EMBL" id="JAVIJP010000047">
    <property type="protein sequence ID" value="KAL3626292.1"/>
    <property type="molecule type" value="Genomic_DNA"/>
</dbReference>
<feature type="region of interest" description="Disordered" evidence="3">
    <location>
        <begin position="1"/>
        <end position="30"/>
    </location>
</feature>
<proteinExistence type="inferred from homology"/>
<feature type="domain" description="SMP" evidence="4">
    <location>
        <begin position="203"/>
        <end position="261"/>
    </location>
</feature>
<gene>
    <name evidence="5" type="ORF">CASFOL_029841</name>
</gene>
<accession>A0ABD3C9Q4</accession>
<sequence length="270" mass="27391">MNQDQSRSPQEAEAAQQQQHQEEPIKYGDIFQVSGDLAKKPISPGDAAAVQAAESTAFGKAQMGGPAAIMYAAAVHNVAGGLGSTGGGDTDVASPESVTVVETRIITELVGGQVVGQYAAESTPIVQMKAPGQGQAALTIGQALEALAQMVGDKPIDYSDAAAIMAAECRATGCNLVSPGGLATIAQSAASFNAGLTGEEGKVKLADVLTGARSKLPVDKAATREDAEDIMAAELRSDPKLQVMNPGGVAAAVAQAVRMNEMAPAKEDDS</sequence>
<organism evidence="5 6">
    <name type="scientific">Castilleja foliolosa</name>
    <dbReference type="NCBI Taxonomy" id="1961234"/>
    <lineage>
        <taxon>Eukaryota</taxon>
        <taxon>Viridiplantae</taxon>
        <taxon>Streptophyta</taxon>
        <taxon>Embryophyta</taxon>
        <taxon>Tracheophyta</taxon>
        <taxon>Spermatophyta</taxon>
        <taxon>Magnoliopsida</taxon>
        <taxon>eudicotyledons</taxon>
        <taxon>Gunneridae</taxon>
        <taxon>Pentapetalae</taxon>
        <taxon>asterids</taxon>
        <taxon>lamiids</taxon>
        <taxon>Lamiales</taxon>
        <taxon>Orobanchaceae</taxon>
        <taxon>Pedicularideae</taxon>
        <taxon>Castillejinae</taxon>
        <taxon>Castilleja</taxon>
    </lineage>
</organism>
<feature type="domain" description="SMP" evidence="4">
    <location>
        <begin position="139"/>
        <end position="194"/>
    </location>
</feature>
<feature type="domain" description="SMP" evidence="4">
    <location>
        <begin position="25"/>
        <end position="78"/>
    </location>
</feature>
<protein>
    <recommendedName>
        <fullName evidence="4">SMP domain-containing protein</fullName>
    </recommendedName>
</protein>
<evidence type="ECO:0000256" key="1">
    <source>
        <dbReference type="ARBA" id="ARBA00010733"/>
    </source>
</evidence>
<evidence type="ECO:0000313" key="6">
    <source>
        <dbReference type="Proteomes" id="UP001632038"/>
    </source>
</evidence>
<name>A0ABD3C9Q4_9LAMI</name>
<comment type="caution">
    <text evidence="5">The sequence shown here is derived from an EMBL/GenBank/DDBJ whole genome shotgun (WGS) entry which is preliminary data.</text>
</comment>
<evidence type="ECO:0000313" key="5">
    <source>
        <dbReference type="EMBL" id="KAL3626292.1"/>
    </source>
</evidence>
<dbReference type="InterPro" id="IPR007011">
    <property type="entry name" value="LEA_SMP_dom"/>
</dbReference>
<dbReference type="Pfam" id="PF04927">
    <property type="entry name" value="SMP"/>
    <property type="match status" value="3"/>
</dbReference>
<dbReference type="PANTHER" id="PTHR31174">
    <property type="entry name" value="SEED MATURATION FAMILY PROTEIN"/>
    <property type="match status" value="1"/>
</dbReference>
<dbReference type="AlphaFoldDB" id="A0ABD3C9Q4"/>
<reference evidence="6" key="1">
    <citation type="journal article" date="2024" name="IScience">
        <title>Strigolactones Initiate the Formation of Haustorium-like Structures in Castilleja.</title>
        <authorList>
            <person name="Buerger M."/>
            <person name="Peterson D."/>
            <person name="Chory J."/>
        </authorList>
    </citation>
    <scope>NUCLEOTIDE SEQUENCE [LARGE SCALE GENOMIC DNA]</scope>
</reference>
<dbReference type="PANTHER" id="PTHR31174:SF7">
    <property type="entry name" value="LATE EMBRYOGENESIS ABUNDANT PROTEIN 31-RELATED"/>
    <property type="match status" value="1"/>
</dbReference>
<evidence type="ECO:0000259" key="4">
    <source>
        <dbReference type="Pfam" id="PF04927"/>
    </source>
</evidence>
<evidence type="ECO:0000256" key="2">
    <source>
        <dbReference type="ARBA" id="ARBA00022737"/>
    </source>
</evidence>